<dbReference type="PANTHER" id="PTHR23506">
    <property type="entry name" value="GH10249P"/>
    <property type="match status" value="1"/>
</dbReference>
<dbReference type="Proteomes" id="UP000596742">
    <property type="component" value="Unassembled WGS sequence"/>
</dbReference>
<keyword evidence="9" id="KW-1185">Reference proteome</keyword>
<dbReference type="PROSITE" id="PS50850">
    <property type="entry name" value="MFS"/>
    <property type="match status" value="1"/>
</dbReference>
<evidence type="ECO:0000313" key="9">
    <source>
        <dbReference type="Proteomes" id="UP000596742"/>
    </source>
</evidence>
<evidence type="ECO:0000256" key="6">
    <source>
        <dbReference type="SAM" id="Phobius"/>
    </source>
</evidence>
<accession>A0A8B6D391</accession>
<dbReference type="InterPro" id="IPR020846">
    <property type="entry name" value="MFS_dom"/>
</dbReference>
<evidence type="ECO:0000256" key="1">
    <source>
        <dbReference type="ARBA" id="ARBA00004141"/>
    </source>
</evidence>
<feature type="transmembrane region" description="Helical" evidence="6">
    <location>
        <begin position="12"/>
        <end position="31"/>
    </location>
</feature>
<name>A0A8B6D391_MYTGA</name>
<keyword evidence="3 6" id="KW-0812">Transmembrane</keyword>
<keyword evidence="2" id="KW-0813">Transport</keyword>
<evidence type="ECO:0000256" key="2">
    <source>
        <dbReference type="ARBA" id="ARBA00022448"/>
    </source>
</evidence>
<comment type="subcellular location">
    <subcellularLocation>
        <location evidence="1">Membrane</location>
        <topology evidence="1">Multi-pass membrane protein</topology>
    </subcellularLocation>
</comment>
<evidence type="ECO:0000313" key="8">
    <source>
        <dbReference type="EMBL" id="VDI13244.1"/>
    </source>
</evidence>
<evidence type="ECO:0000256" key="4">
    <source>
        <dbReference type="ARBA" id="ARBA00022989"/>
    </source>
</evidence>
<gene>
    <name evidence="8" type="ORF">MGAL_10B021947</name>
</gene>
<keyword evidence="4 6" id="KW-1133">Transmembrane helix</keyword>
<protein>
    <recommendedName>
        <fullName evidence="7">Major facilitator superfamily (MFS) profile domain-containing protein</fullName>
    </recommendedName>
</protein>
<dbReference type="GO" id="GO:0016020">
    <property type="term" value="C:membrane"/>
    <property type="evidence" value="ECO:0007669"/>
    <property type="project" value="UniProtKB-SubCell"/>
</dbReference>
<dbReference type="GO" id="GO:0022857">
    <property type="term" value="F:transmembrane transporter activity"/>
    <property type="evidence" value="ECO:0007669"/>
    <property type="project" value="InterPro"/>
</dbReference>
<dbReference type="SUPFAM" id="SSF103473">
    <property type="entry name" value="MFS general substrate transporter"/>
    <property type="match status" value="1"/>
</dbReference>
<dbReference type="EMBL" id="UYJE01002741">
    <property type="protein sequence ID" value="VDI13244.1"/>
    <property type="molecule type" value="Genomic_DNA"/>
</dbReference>
<dbReference type="InterPro" id="IPR050930">
    <property type="entry name" value="MFS_Vesicular_Transporter"/>
</dbReference>
<evidence type="ECO:0000256" key="3">
    <source>
        <dbReference type="ARBA" id="ARBA00022692"/>
    </source>
</evidence>
<feature type="transmembrane region" description="Helical" evidence="6">
    <location>
        <begin position="166"/>
        <end position="185"/>
    </location>
</feature>
<dbReference type="InterPro" id="IPR011701">
    <property type="entry name" value="MFS"/>
</dbReference>
<feature type="domain" description="Major facilitator superfamily (MFS) profile" evidence="7">
    <location>
        <begin position="1"/>
        <end position="149"/>
    </location>
</feature>
<dbReference type="OrthoDB" id="497880at2759"/>
<evidence type="ECO:0000256" key="5">
    <source>
        <dbReference type="ARBA" id="ARBA00023136"/>
    </source>
</evidence>
<feature type="transmembrane region" description="Helical" evidence="6">
    <location>
        <begin position="205"/>
        <end position="224"/>
    </location>
</feature>
<keyword evidence="5 6" id="KW-0472">Membrane</keyword>
<evidence type="ECO:0000259" key="7">
    <source>
        <dbReference type="PROSITE" id="PS50850"/>
    </source>
</evidence>
<feature type="transmembrane region" description="Helical" evidence="6">
    <location>
        <begin position="119"/>
        <end position="145"/>
    </location>
</feature>
<reference evidence="8" key="1">
    <citation type="submission" date="2018-11" db="EMBL/GenBank/DDBJ databases">
        <authorList>
            <person name="Alioto T."/>
            <person name="Alioto T."/>
        </authorList>
    </citation>
    <scope>NUCLEOTIDE SEQUENCE</scope>
</reference>
<dbReference type="PROSITE" id="PS51257">
    <property type="entry name" value="PROKAR_LIPOPROTEIN"/>
    <property type="match status" value="1"/>
</dbReference>
<dbReference type="AlphaFoldDB" id="A0A8B6D391"/>
<dbReference type="PANTHER" id="PTHR23506:SF26">
    <property type="entry name" value="MFS-TYPE TRANSPORTER SLC18B1"/>
    <property type="match status" value="1"/>
</dbReference>
<organism evidence="8 9">
    <name type="scientific">Mytilus galloprovincialis</name>
    <name type="common">Mediterranean mussel</name>
    <dbReference type="NCBI Taxonomy" id="29158"/>
    <lineage>
        <taxon>Eukaryota</taxon>
        <taxon>Metazoa</taxon>
        <taxon>Spiralia</taxon>
        <taxon>Lophotrochozoa</taxon>
        <taxon>Mollusca</taxon>
        <taxon>Bivalvia</taxon>
        <taxon>Autobranchia</taxon>
        <taxon>Pteriomorphia</taxon>
        <taxon>Mytilida</taxon>
        <taxon>Mytiloidea</taxon>
        <taxon>Mytilidae</taxon>
        <taxon>Mytilinae</taxon>
        <taxon>Mytilus</taxon>
    </lineage>
</organism>
<feature type="transmembrane region" description="Helical" evidence="6">
    <location>
        <begin position="37"/>
        <end position="65"/>
    </location>
</feature>
<sequence length="239" mass="25852">MERKITRIGSKFMFSCGTFVTGSCAILFGVLDRCPDGIVYIVMCFCCRIVEALGCSAYVTALFAITASVFPDNVSTVFVSFAITASVFPENVSTVFGALETFSGIGMMVGPAIGGALYTAGGFGLPFFVMGSVVILYGMFCLYLMPPVKDHHSKLSKPFFYLLKSPLALVTGLSILVGAFSLGFMDPTLAQHLSKLDLNTWQIGLMFLIAPGIYAFTAPLWGWITDSKVREDNLLTQNE</sequence>
<dbReference type="Gene3D" id="1.20.1250.20">
    <property type="entry name" value="MFS general substrate transporter like domains"/>
    <property type="match status" value="2"/>
</dbReference>
<dbReference type="Pfam" id="PF07690">
    <property type="entry name" value="MFS_1"/>
    <property type="match status" value="1"/>
</dbReference>
<comment type="caution">
    <text evidence="8">The sequence shown here is derived from an EMBL/GenBank/DDBJ whole genome shotgun (WGS) entry which is preliminary data.</text>
</comment>
<dbReference type="InterPro" id="IPR036259">
    <property type="entry name" value="MFS_trans_sf"/>
</dbReference>
<proteinExistence type="predicted"/>